<evidence type="ECO:0000313" key="11">
    <source>
        <dbReference type="EMBL" id="MBD2616290.1"/>
    </source>
</evidence>
<sequence>MIYGTNLTTTPLAIEGNSAVLRSHGLAEYHSAAEIACAMGINPGQLRFLTSSFPGSEVKHYVHFKISKKTGGERLISAPKPHLKAAQRWILENILEKLEVHHAAHGFCKNRSIVTNAQPHVGADVIVHIDLQNFFQSITYKRVKELFSGCGYSGIAANIFALICTTSEIEIHEQANNISLENRHLPQGSPTSPVISNLICYHLDRRMLTMAENLEFSYTRYADDLTFSASGQASERRYKLIKNAKLIINSEGFTVNSHKTNILGKSVQQQVTGVVVNTQLNISKKTLKAFRATLYQIEQEGLSGKHWGNSPNIIAAITGFANYVAMINPNKGAELRSRVERIKEKYESQE</sequence>
<dbReference type="SUPFAM" id="SSF56672">
    <property type="entry name" value="DNA/RNA polymerases"/>
    <property type="match status" value="1"/>
</dbReference>
<comment type="caution">
    <text evidence="11">The sequence shown here is derived from an EMBL/GenBank/DDBJ whole genome shotgun (WGS) entry which is preliminary data.</text>
</comment>
<dbReference type="EMBL" id="JACJTC010000045">
    <property type="protein sequence ID" value="MBD2616290.1"/>
    <property type="molecule type" value="Genomic_DNA"/>
</dbReference>
<keyword evidence="2" id="KW-0808">Transferase</keyword>
<comment type="similarity">
    <text evidence="8">Belongs to the bacterial reverse transcriptase family.</text>
</comment>
<evidence type="ECO:0000256" key="3">
    <source>
        <dbReference type="ARBA" id="ARBA00022695"/>
    </source>
</evidence>
<evidence type="ECO:0000256" key="4">
    <source>
        <dbReference type="ARBA" id="ARBA00022723"/>
    </source>
</evidence>
<dbReference type="Pfam" id="PF00078">
    <property type="entry name" value="RVT_1"/>
    <property type="match status" value="1"/>
</dbReference>
<dbReference type="InterPro" id="IPR043502">
    <property type="entry name" value="DNA/RNA_pol_sf"/>
</dbReference>
<keyword evidence="12" id="KW-1185">Reference proteome</keyword>
<dbReference type="PRINTS" id="PR00866">
    <property type="entry name" value="RNADNAPOLMS"/>
</dbReference>
<dbReference type="PROSITE" id="PS50878">
    <property type="entry name" value="RT_POL"/>
    <property type="match status" value="1"/>
</dbReference>
<dbReference type="PANTHER" id="PTHR34047">
    <property type="entry name" value="NUCLEAR INTRON MATURASE 1, MITOCHONDRIAL-RELATED"/>
    <property type="match status" value="1"/>
</dbReference>
<dbReference type="CDD" id="cd03487">
    <property type="entry name" value="RT_Bac_retron_II"/>
    <property type="match status" value="1"/>
</dbReference>
<keyword evidence="4" id="KW-0479">Metal-binding</keyword>
<keyword evidence="3" id="KW-0548">Nucleotidyltransferase</keyword>
<protein>
    <recommendedName>
        <fullName evidence="1">RNA-directed DNA polymerase</fullName>
        <ecNumber evidence="1">2.7.7.49</ecNumber>
    </recommendedName>
</protein>
<keyword evidence="6 11" id="KW-0695">RNA-directed DNA polymerase</keyword>
<evidence type="ECO:0000256" key="6">
    <source>
        <dbReference type="ARBA" id="ARBA00022918"/>
    </source>
</evidence>
<evidence type="ECO:0000256" key="2">
    <source>
        <dbReference type="ARBA" id="ARBA00022679"/>
    </source>
</evidence>
<dbReference type="Proteomes" id="UP000606396">
    <property type="component" value="Unassembled WGS sequence"/>
</dbReference>
<evidence type="ECO:0000256" key="7">
    <source>
        <dbReference type="ARBA" id="ARBA00023118"/>
    </source>
</evidence>
<dbReference type="GO" id="GO:0003964">
    <property type="term" value="F:RNA-directed DNA polymerase activity"/>
    <property type="evidence" value="ECO:0007669"/>
    <property type="project" value="UniProtKB-KW"/>
</dbReference>
<dbReference type="RefSeq" id="WP_190952739.1">
    <property type="nucleotide sequence ID" value="NZ_JACJTC010000045.1"/>
</dbReference>
<evidence type="ECO:0000313" key="12">
    <source>
        <dbReference type="Proteomes" id="UP000606396"/>
    </source>
</evidence>
<dbReference type="PANTHER" id="PTHR34047:SF7">
    <property type="entry name" value="RNA-DIRECTED DNA POLYMERASE"/>
    <property type="match status" value="1"/>
</dbReference>
<gene>
    <name evidence="11" type="ORF">H6G94_34495</name>
</gene>
<reference evidence="11 12" key="1">
    <citation type="journal article" date="2020" name="ISME J.">
        <title>Comparative genomics reveals insights into cyanobacterial evolution and habitat adaptation.</title>
        <authorList>
            <person name="Chen M.Y."/>
            <person name="Teng W.K."/>
            <person name="Zhao L."/>
            <person name="Hu C.X."/>
            <person name="Zhou Y.K."/>
            <person name="Han B.P."/>
            <person name="Song L.R."/>
            <person name="Shu W.S."/>
        </authorList>
    </citation>
    <scope>NUCLEOTIDE SEQUENCE [LARGE SCALE GENOMIC DNA]</scope>
    <source>
        <strain evidence="11 12">FACHB-252</strain>
    </source>
</reference>
<evidence type="ECO:0000256" key="8">
    <source>
        <dbReference type="ARBA" id="ARBA00034120"/>
    </source>
</evidence>
<dbReference type="InterPro" id="IPR000123">
    <property type="entry name" value="Reverse_transcriptase_msDNA"/>
</dbReference>
<keyword evidence="5" id="KW-0460">Magnesium</keyword>
<dbReference type="InterPro" id="IPR051083">
    <property type="entry name" value="GrpII_Intron_Splice-Mob/Def"/>
</dbReference>
<organism evidence="11 12">
    <name type="scientific">Nostoc punctiforme FACHB-252</name>
    <dbReference type="NCBI Taxonomy" id="1357509"/>
    <lineage>
        <taxon>Bacteria</taxon>
        <taxon>Bacillati</taxon>
        <taxon>Cyanobacteriota</taxon>
        <taxon>Cyanophyceae</taxon>
        <taxon>Nostocales</taxon>
        <taxon>Nostocaceae</taxon>
        <taxon>Nostoc</taxon>
    </lineage>
</organism>
<dbReference type="InterPro" id="IPR000477">
    <property type="entry name" value="RT_dom"/>
</dbReference>
<evidence type="ECO:0000256" key="9">
    <source>
        <dbReference type="ARBA" id="ARBA00048173"/>
    </source>
</evidence>
<evidence type="ECO:0000256" key="5">
    <source>
        <dbReference type="ARBA" id="ARBA00022842"/>
    </source>
</evidence>
<keyword evidence="7" id="KW-0051">Antiviral defense</keyword>
<evidence type="ECO:0000256" key="1">
    <source>
        <dbReference type="ARBA" id="ARBA00012493"/>
    </source>
</evidence>
<dbReference type="EC" id="2.7.7.49" evidence="1"/>
<feature type="domain" description="Reverse transcriptase" evidence="10">
    <location>
        <begin position="47"/>
        <end position="276"/>
    </location>
</feature>
<accession>A0ABR8HKA9</accession>
<comment type="catalytic activity">
    <reaction evidence="9">
        <text>DNA(n) + a 2'-deoxyribonucleoside 5'-triphosphate = DNA(n+1) + diphosphate</text>
        <dbReference type="Rhea" id="RHEA:22508"/>
        <dbReference type="Rhea" id="RHEA-COMP:17339"/>
        <dbReference type="Rhea" id="RHEA-COMP:17340"/>
        <dbReference type="ChEBI" id="CHEBI:33019"/>
        <dbReference type="ChEBI" id="CHEBI:61560"/>
        <dbReference type="ChEBI" id="CHEBI:173112"/>
        <dbReference type="EC" id="2.7.7.49"/>
    </reaction>
</comment>
<evidence type="ECO:0000259" key="10">
    <source>
        <dbReference type="PROSITE" id="PS50878"/>
    </source>
</evidence>
<name>A0ABR8HKA9_NOSPU</name>
<proteinExistence type="inferred from homology"/>